<evidence type="ECO:0000256" key="2">
    <source>
        <dbReference type="SAM" id="MobiDB-lite"/>
    </source>
</evidence>
<evidence type="ECO:0000313" key="3">
    <source>
        <dbReference type="EMBL" id="NBH61590.1"/>
    </source>
</evidence>
<evidence type="ECO:0000256" key="1">
    <source>
        <dbReference type="SAM" id="Coils"/>
    </source>
</evidence>
<dbReference type="RefSeq" id="WP_160201871.1">
    <property type="nucleotide sequence ID" value="NZ_QXWK01000013.1"/>
</dbReference>
<dbReference type="Pfam" id="PF11300">
    <property type="entry name" value="DUF3102"/>
    <property type="match status" value="1"/>
</dbReference>
<keyword evidence="4" id="KW-1185">Reference proteome</keyword>
<sequence length="326" mass="37990">MGEIIDVEFKEITELEDKTNEELCQEVNLYWNQMEALGRLGFEFAARAGQRLNVIKSRLKHGEWEDWAENNLCFSTRKANRMMKLAEKMTDEDSFFCKNDKLSDIGISKVWELLAAPEEVAEKVMENPEMPDMSVRELKDEIKRIKEEKKKIEEELVICEDTWQTDRTVLEMEIETLKGELRNRSEMNPAILAEKEKELQNMQDKLDKEKEKSKKLKESIDAEKEKAAAEARTKAEREAKAKVDEELRLLQESNREAAEEIERLTRKLDNNSNVEVATFKVHADQLQKAFGSCAESIVTMETEDTEQAEKMRCALKQIMTQMIERI</sequence>
<organism evidence="3 4">
    <name type="scientific">Anaerotruncus colihominis</name>
    <dbReference type="NCBI Taxonomy" id="169435"/>
    <lineage>
        <taxon>Bacteria</taxon>
        <taxon>Bacillati</taxon>
        <taxon>Bacillota</taxon>
        <taxon>Clostridia</taxon>
        <taxon>Eubacteriales</taxon>
        <taxon>Oscillospiraceae</taxon>
        <taxon>Anaerotruncus</taxon>
    </lineage>
</organism>
<dbReference type="InterPro" id="IPR021451">
    <property type="entry name" value="DUF3102"/>
</dbReference>
<dbReference type="EMBL" id="QXWK01000013">
    <property type="protein sequence ID" value="NBH61590.1"/>
    <property type="molecule type" value="Genomic_DNA"/>
</dbReference>
<proteinExistence type="predicted"/>
<dbReference type="Proteomes" id="UP000446866">
    <property type="component" value="Unassembled WGS sequence"/>
</dbReference>
<reference evidence="3 4" key="1">
    <citation type="submission" date="2018-08" db="EMBL/GenBank/DDBJ databases">
        <title>Murine metabolic-syndrome-specific gut microbial biobank.</title>
        <authorList>
            <person name="Liu C."/>
        </authorList>
    </citation>
    <scope>NUCLEOTIDE SEQUENCE [LARGE SCALE GENOMIC DNA]</scope>
    <source>
        <strain evidence="3 4">28</strain>
    </source>
</reference>
<gene>
    <name evidence="3" type="ORF">D0435_07995</name>
</gene>
<protein>
    <submittedName>
        <fullName evidence="3">DUF3102 domain-containing protein</fullName>
    </submittedName>
</protein>
<dbReference type="AlphaFoldDB" id="A0A845QHI4"/>
<accession>A0A845QHI4</accession>
<feature type="coiled-coil region" evidence="1">
    <location>
        <begin position="135"/>
        <end position="162"/>
    </location>
</feature>
<name>A0A845QHI4_9FIRM</name>
<evidence type="ECO:0000313" key="4">
    <source>
        <dbReference type="Proteomes" id="UP000446866"/>
    </source>
</evidence>
<keyword evidence="1" id="KW-0175">Coiled coil</keyword>
<feature type="region of interest" description="Disordered" evidence="2">
    <location>
        <begin position="205"/>
        <end position="238"/>
    </location>
</feature>
<comment type="caution">
    <text evidence="3">The sequence shown here is derived from an EMBL/GenBank/DDBJ whole genome shotgun (WGS) entry which is preliminary data.</text>
</comment>